<evidence type="ECO:0000313" key="6">
    <source>
        <dbReference type="EMBL" id="QLJ53024.1"/>
    </source>
</evidence>
<name>A0A7D6BV70_FERL1</name>
<dbReference type="InterPro" id="IPR001514">
    <property type="entry name" value="DNA-dir_RNA_pol_30-40kDasu_CS"/>
</dbReference>
<accession>A0A7D6BV70</accession>
<dbReference type="KEGG" id="flt:Sv326_0849"/>
<keyword evidence="4" id="KW-0808">Transferase</keyword>
<dbReference type="InterPro" id="IPR011262">
    <property type="entry name" value="DNA-dir_RNA_pol_insert"/>
</dbReference>
<dbReference type="GO" id="GO:0003899">
    <property type="term" value="F:DNA-directed RNA polymerase activity"/>
    <property type="evidence" value="ECO:0007669"/>
    <property type="project" value="UniProtKB-UniRule"/>
</dbReference>
<evidence type="ECO:0000259" key="5">
    <source>
        <dbReference type="SMART" id="SM00662"/>
    </source>
</evidence>
<protein>
    <recommendedName>
        <fullName evidence="4">DNA-directed RNA polymerase subunit Rpo3</fullName>
        <ecNumber evidence="4">2.7.7.6</ecNumber>
    </recommendedName>
    <alternativeName>
        <fullName evidence="4">DNA-directed RNA polymerase subunit D</fullName>
    </alternativeName>
</protein>
<dbReference type="InterPro" id="IPR036603">
    <property type="entry name" value="RBP11-like"/>
</dbReference>
<evidence type="ECO:0000256" key="2">
    <source>
        <dbReference type="ARBA" id="ARBA00023163"/>
    </source>
</evidence>
<dbReference type="InterPro" id="IPR050518">
    <property type="entry name" value="Rpo3/RPB3_RNA_Pol_subunit"/>
</dbReference>
<reference evidence="7" key="1">
    <citation type="submission" date="2020-07" db="EMBL/GenBank/DDBJ databases">
        <title>Metabolic diversity and evolutionary history of the archaeal phylum ###Micrarchaeota### uncovered from a freshwater lake metagenome.</title>
        <authorList>
            <person name="Kadnikov V.V."/>
            <person name="Savvichev A.S."/>
            <person name="Mardanov A.V."/>
            <person name="Beletsky A.V."/>
            <person name="Chupakov A.V."/>
            <person name="Kokryatskaya N.M."/>
            <person name="Pimenov N.V."/>
            <person name="Ravin N.V."/>
        </authorList>
    </citation>
    <scope>NUCLEOTIDE SEQUENCE [LARGE SCALE GENOMIC DNA]</scope>
</reference>
<evidence type="ECO:0000313" key="7">
    <source>
        <dbReference type="Proteomes" id="UP000510821"/>
    </source>
</evidence>
<dbReference type="GO" id="GO:0006351">
    <property type="term" value="P:DNA-templated transcription"/>
    <property type="evidence" value="ECO:0007669"/>
    <property type="project" value="UniProtKB-UniRule"/>
</dbReference>
<dbReference type="GO" id="GO:0046983">
    <property type="term" value="F:protein dimerization activity"/>
    <property type="evidence" value="ECO:0007669"/>
    <property type="project" value="InterPro"/>
</dbReference>
<dbReference type="SUPFAM" id="SSF55257">
    <property type="entry name" value="RBP11-like subunits of RNA polymerase"/>
    <property type="match status" value="1"/>
</dbReference>
<comment type="function">
    <text evidence="4">DNA-dependent RNA polymerase (RNAP) catalyzes the transcription of DNA into RNA using the four ribonucleoside triphosphates as substrates.</text>
</comment>
<dbReference type="InterPro" id="IPR036643">
    <property type="entry name" value="RNApol_insert_sf"/>
</dbReference>
<dbReference type="EC" id="2.7.7.6" evidence="4"/>
<dbReference type="PROSITE" id="PS00446">
    <property type="entry name" value="RNA_POL_D_30KD"/>
    <property type="match status" value="1"/>
</dbReference>
<comment type="similarity">
    <text evidence="3 4">Belongs to the archaeal Rpo3/eukaryotic RPB3 RNA polymerase subunit family.</text>
</comment>
<keyword evidence="4" id="KW-0548">Nucleotidyltransferase</keyword>
<comment type="caution">
    <text evidence="4">Lacks conserved residue(s) required for the propagation of feature annotation.</text>
</comment>
<comment type="subunit">
    <text evidence="4">Part of the RNA polymerase complex.</text>
</comment>
<sequence length="195" mass="21957">MIPLKIEVLNSKGNEMEFVLKDATVGFANAIRRMGMSQVPVFAIDKVIFYENSSGIFDEYIANRLGLVPLTSEGSHKPDEEVLFTLDESELGVVYSKKLKTTDPKVKCVYDTIPIIKLGENREIRLEAKARIGNGREHARFQAGIISYGYDKNDKKNFRFRVESFGQVSPRTMLLKAAGGLKEKCEEMSSQLKEV</sequence>
<comment type="catalytic activity">
    <reaction evidence="4">
        <text>RNA(n) + a ribonucleoside 5'-triphosphate = RNA(n+1) + diphosphate</text>
        <dbReference type="Rhea" id="RHEA:21248"/>
        <dbReference type="Rhea" id="RHEA-COMP:14527"/>
        <dbReference type="Rhea" id="RHEA-COMP:17342"/>
        <dbReference type="ChEBI" id="CHEBI:33019"/>
        <dbReference type="ChEBI" id="CHEBI:61557"/>
        <dbReference type="ChEBI" id="CHEBI:140395"/>
        <dbReference type="EC" id="2.7.7.6"/>
    </reaction>
</comment>
<keyword evidence="4" id="KW-0963">Cytoplasm</keyword>
<dbReference type="NCBIfam" id="NF001988">
    <property type="entry name" value="PRK00783.1"/>
    <property type="match status" value="1"/>
</dbReference>
<dbReference type="Gene3D" id="2.170.120.12">
    <property type="entry name" value="DNA-directed RNA polymerase, insert domain"/>
    <property type="match status" value="1"/>
</dbReference>
<dbReference type="AlphaFoldDB" id="A0A7D6BV70"/>
<dbReference type="PANTHER" id="PTHR11800:SF2">
    <property type="entry name" value="DNA-DIRECTED RNA POLYMERASE II SUBUNIT RPB3"/>
    <property type="match status" value="1"/>
</dbReference>
<evidence type="ECO:0000256" key="1">
    <source>
        <dbReference type="ARBA" id="ARBA00022478"/>
    </source>
</evidence>
<dbReference type="Pfam" id="PF01000">
    <property type="entry name" value="RNA_pol_A_bac"/>
    <property type="match status" value="1"/>
</dbReference>
<dbReference type="GO" id="GO:0000428">
    <property type="term" value="C:DNA-directed RNA polymerase complex"/>
    <property type="evidence" value="ECO:0007669"/>
    <property type="project" value="UniProtKB-KW"/>
</dbReference>
<dbReference type="SUPFAM" id="SSF56553">
    <property type="entry name" value="Insert subdomain of RNA polymerase alpha subunit"/>
    <property type="match status" value="1"/>
</dbReference>
<feature type="domain" description="DNA-directed RNA polymerase RpoA/D/Rpb3-type" evidence="5">
    <location>
        <begin position="15"/>
        <end position="191"/>
    </location>
</feature>
<evidence type="ECO:0000256" key="3">
    <source>
        <dbReference type="ARBA" id="ARBA00025804"/>
    </source>
</evidence>
<dbReference type="Proteomes" id="UP000510821">
    <property type="component" value="Chromosome"/>
</dbReference>
<dbReference type="InterPro" id="IPR011263">
    <property type="entry name" value="DNA-dir_RNA_pol_RpoA/D/Rpb3"/>
</dbReference>
<dbReference type="PANTHER" id="PTHR11800">
    <property type="entry name" value="DNA-DIRECTED RNA POLYMERASE"/>
    <property type="match status" value="1"/>
</dbReference>
<gene>
    <name evidence="4" type="primary">rpo3</name>
    <name evidence="4" type="synonym">rpoD</name>
    <name evidence="6" type="ORF">Sv326_0849</name>
</gene>
<proteinExistence type="inferred from homology"/>
<dbReference type="GO" id="GO:0005737">
    <property type="term" value="C:cytoplasm"/>
    <property type="evidence" value="ECO:0007669"/>
    <property type="project" value="UniProtKB-SubCell"/>
</dbReference>
<dbReference type="HAMAP" id="MF_00320">
    <property type="entry name" value="RNApol_arch_Rpo3"/>
    <property type="match status" value="1"/>
</dbReference>
<dbReference type="InterPro" id="IPR022842">
    <property type="entry name" value="RNAP_Rpo3/Rpb3/RPAC1"/>
</dbReference>
<dbReference type="SMART" id="SM00662">
    <property type="entry name" value="RPOLD"/>
    <property type="match status" value="1"/>
</dbReference>
<dbReference type="GO" id="GO:0003677">
    <property type="term" value="F:DNA binding"/>
    <property type="evidence" value="ECO:0007669"/>
    <property type="project" value="UniProtKB-UniRule"/>
</dbReference>
<keyword evidence="1 4" id="KW-0240">DNA-directed RNA polymerase</keyword>
<comment type="subcellular location">
    <subcellularLocation>
        <location evidence="4">Cytoplasm</location>
    </subcellularLocation>
</comment>
<dbReference type="Pfam" id="PF01193">
    <property type="entry name" value="RNA_pol_L"/>
    <property type="match status" value="1"/>
</dbReference>
<evidence type="ECO:0000256" key="4">
    <source>
        <dbReference type="HAMAP-Rule" id="MF_00320"/>
    </source>
</evidence>
<dbReference type="Gene3D" id="3.30.1360.10">
    <property type="entry name" value="RNA polymerase, RBP11-like subunit"/>
    <property type="match status" value="1"/>
</dbReference>
<organism evidence="6 7">
    <name type="scientific">Fermentimicrarchaeum limneticum</name>
    <dbReference type="NCBI Taxonomy" id="2795018"/>
    <lineage>
        <taxon>Archaea</taxon>
        <taxon>Candidatus Micrarchaeota</taxon>
        <taxon>Candidatus Fermentimicrarchaeales</taxon>
        <taxon>Candidatus Fermentimicrarchaeaceae</taxon>
        <taxon>Candidatus Fermentimicrarchaeum</taxon>
    </lineage>
</organism>
<dbReference type="EMBL" id="CP058998">
    <property type="protein sequence ID" value="QLJ53024.1"/>
    <property type="molecule type" value="Genomic_DNA"/>
</dbReference>
<keyword evidence="2 4" id="KW-0804">Transcription</keyword>